<proteinExistence type="predicted"/>
<evidence type="ECO:0000313" key="2">
    <source>
        <dbReference type="EMBL" id="KAH1090945.1"/>
    </source>
</evidence>
<dbReference type="Proteomes" id="UP000828251">
    <property type="component" value="Unassembled WGS sequence"/>
</dbReference>
<dbReference type="OrthoDB" id="1749483at2759"/>
<evidence type="ECO:0000313" key="3">
    <source>
        <dbReference type="Proteomes" id="UP000828251"/>
    </source>
</evidence>
<reference evidence="2 3" key="1">
    <citation type="journal article" date="2021" name="Plant Biotechnol. J.">
        <title>Multi-omics assisted identification of the key and species-specific regulatory components of drought-tolerant mechanisms in Gossypium stocksii.</title>
        <authorList>
            <person name="Yu D."/>
            <person name="Ke L."/>
            <person name="Zhang D."/>
            <person name="Wu Y."/>
            <person name="Sun Y."/>
            <person name="Mei J."/>
            <person name="Sun J."/>
            <person name="Sun Y."/>
        </authorList>
    </citation>
    <scope>NUCLEOTIDE SEQUENCE [LARGE SCALE GENOMIC DNA]</scope>
    <source>
        <strain evidence="3">cv. E1</strain>
        <tissue evidence="2">Leaf</tissue>
    </source>
</reference>
<feature type="region of interest" description="Disordered" evidence="1">
    <location>
        <begin position="152"/>
        <end position="192"/>
    </location>
</feature>
<keyword evidence="3" id="KW-1185">Reference proteome</keyword>
<accession>A0A9D3VQ86</accession>
<evidence type="ECO:0000256" key="1">
    <source>
        <dbReference type="SAM" id="MobiDB-lite"/>
    </source>
</evidence>
<name>A0A9D3VQ86_9ROSI</name>
<protein>
    <submittedName>
        <fullName evidence="2">Uncharacterized protein</fullName>
    </submittedName>
</protein>
<dbReference type="AlphaFoldDB" id="A0A9D3VQ86"/>
<comment type="caution">
    <text evidence="2">The sequence shown here is derived from an EMBL/GenBank/DDBJ whole genome shotgun (WGS) entry which is preliminary data.</text>
</comment>
<dbReference type="EMBL" id="JAIQCV010000006">
    <property type="protein sequence ID" value="KAH1090945.1"/>
    <property type="molecule type" value="Genomic_DNA"/>
</dbReference>
<gene>
    <name evidence="2" type="ORF">J1N35_018202</name>
</gene>
<sequence>MELLISVSQSNMVDELVSLGVGDDFFLIRVMERGLTEMKDDFFICKTRLKKNDEDNISETGSVATTRPEIHSEGRENIKSGDLMDNNLDNGNNINECQKMLVLAIEETESEYVSNEMKKGKADETDKGLEKDLKDVRDMSLDIVEDLLEDPKAGGIDNGSNMEVGCRSAGNSKSVENISPKEGNINSQENETTRGAFWESNLELEEELNHVLL</sequence>
<organism evidence="2 3">
    <name type="scientific">Gossypium stocksii</name>
    <dbReference type="NCBI Taxonomy" id="47602"/>
    <lineage>
        <taxon>Eukaryota</taxon>
        <taxon>Viridiplantae</taxon>
        <taxon>Streptophyta</taxon>
        <taxon>Embryophyta</taxon>
        <taxon>Tracheophyta</taxon>
        <taxon>Spermatophyta</taxon>
        <taxon>Magnoliopsida</taxon>
        <taxon>eudicotyledons</taxon>
        <taxon>Gunneridae</taxon>
        <taxon>Pentapetalae</taxon>
        <taxon>rosids</taxon>
        <taxon>malvids</taxon>
        <taxon>Malvales</taxon>
        <taxon>Malvaceae</taxon>
        <taxon>Malvoideae</taxon>
        <taxon>Gossypium</taxon>
    </lineage>
</organism>